<feature type="binding site" evidence="7">
    <location>
        <position position="290"/>
    </location>
    <ligand>
        <name>Fe cation</name>
        <dbReference type="ChEBI" id="CHEBI:24875"/>
    </ligand>
</feature>
<dbReference type="AlphaFoldDB" id="A0A3R7M5E2"/>
<dbReference type="InterPro" id="IPR019774">
    <property type="entry name" value="Aromatic-AA_hydroxylase_C"/>
</dbReference>
<dbReference type="GO" id="GO:0043204">
    <property type="term" value="C:perikaryon"/>
    <property type="evidence" value="ECO:0007669"/>
    <property type="project" value="TreeGrafter"/>
</dbReference>
<protein>
    <submittedName>
        <fullName evidence="9">Putative tyrosine 3-monooxygenase isoform X2</fullName>
    </submittedName>
</protein>
<sequence length="459" mass="52456">NGYPARRRSLVDDAKFESTIKKQQKQTWIEEAKRLSCDGELSEEEVFLVQSPCEPDVPQQVALVLALVDGITSLPRIIKTIENFKGTVVHVETRPAPRKGVAFDSCSKVLILGAPPDAAQEPAPGGLHCLQPWFPKHISELDLCNHLMTKYEPDLDMDHPGFADQDYRARRKEIADIAFKYKHGEPIPRIEYRPEEIATWGAVFRELERLIPSHACRQYREVWDVLKRDCGYAADNIPQLEDVSRFMKRRTGFSLRPAAGLLTARDFLASLAFRVFQCTQYIRHHSDAIHELLGHAPLLAYPQFAQFSHELGLASLGASDQEIEKFATMYLVHGGVRSVSRGRRGARVGRRPPQQLRRAPARALRQARAAAVRARQDRRQPYQDQDYQDLYFVSESIEDAQDKFKRWTSQTLSRPYEVRYEPYSQSVQTLDSVQRLEDLSAALGTEVSRLRNAIQKMKF</sequence>
<keyword evidence="10" id="KW-1185">Reference proteome</keyword>
<evidence type="ECO:0000313" key="10">
    <source>
        <dbReference type="Proteomes" id="UP000283509"/>
    </source>
</evidence>
<dbReference type="SUPFAM" id="SSF56534">
    <property type="entry name" value="Aromatic aminoacid monoxygenases, catalytic and oligomerization domains"/>
    <property type="match status" value="2"/>
</dbReference>
<dbReference type="PANTHER" id="PTHR11473">
    <property type="entry name" value="AROMATIC AMINO ACID HYDROXYLASE"/>
    <property type="match status" value="1"/>
</dbReference>
<dbReference type="Proteomes" id="UP000283509">
    <property type="component" value="Unassembled WGS sequence"/>
</dbReference>
<dbReference type="GO" id="GO:0005737">
    <property type="term" value="C:cytoplasm"/>
    <property type="evidence" value="ECO:0007669"/>
    <property type="project" value="TreeGrafter"/>
</dbReference>
<dbReference type="InterPro" id="IPR036951">
    <property type="entry name" value="ArAA_hydroxylase_sf"/>
</dbReference>
<dbReference type="GO" id="GO:0006585">
    <property type="term" value="P:dopamine biosynthetic process from tyrosine"/>
    <property type="evidence" value="ECO:0007669"/>
    <property type="project" value="TreeGrafter"/>
</dbReference>
<comment type="caution">
    <text evidence="9">The sequence shown here is derived from an EMBL/GenBank/DDBJ whole genome shotgun (WGS) entry which is preliminary data.</text>
</comment>
<comment type="cofactor">
    <cofactor evidence="1 7">
        <name>Fe(2+)</name>
        <dbReference type="ChEBI" id="CHEBI:29033"/>
    </cofactor>
</comment>
<evidence type="ECO:0000256" key="1">
    <source>
        <dbReference type="ARBA" id="ARBA00001954"/>
    </source>
</evidence>
<proteinExistence type="inferred from homology"/>
<dbReference type="Pfam" id="PF00351">
    <property type="entry name" value="Biopterin_H"/>
    <property type="match status" value="1"/>
</dbReference>
<keyword evidence="3 7" id="KW-0479">Metal-binding</keyword>
<gene>
    <name evidence="9" type="ORF">C7M84_009157</name>
</gene>
<evidence type="ECO:0000256" key="2">
    <source>
        <dbReference type="ARBA" id="ARBA00009712"/>
    </source>
</evidence>
<evidence type="ECO:0000256" key="4">
    <source>
        <dbReference type="ARBA" id="ARBA00023002"/>
    </source>
</evidence>
<evidence type="ECO:0000313" key="9">
    <source>
        <dbReference type="EMBL" id="ROT72451.1"/>
    </source>
</evidence>
<accession>A0A3R7M5E2</accession>
<reference evidence="9 10" key="1">
    <citation type="submission" date="2018-04" db="EMBL/GenBank/DDBJ databases">
        <authorList>
            <person name="Zhang X."/>
            <person name="Yuan J."/>
            <person name="Li F."/>
            <person name="Xiang J."/>
        </authorList>
    </citation>
    <scope>NUCLEOTIDE SEQUENCE [LARGE SCALE GENOMIC DNA]</scope>
    <source>
        <tissue evidence="9">Muscle</tissue>
    </source>
</reference>
<organism evidence="9 10">
    <name type="scientific">Penaeus vannamei</name>
    <name type="common">Whiteleg shrimp</name>
    <name type="synonym">Litopenaeus vannamei</name>
    <dbReference type="NCBI Taxonomy" id="6689"/>
    <lineage>
        <taxon>Eukaryota</taxon>
        <taxon>Metazoa</taxon>
        <taxon>Ecdysozoa</taxon>
        <taxon>Arthropoda</taxon>
        <taxon>Crustacea</taxon>
        <taxon>Multicrustacea</taxon>
        <taxon>Malacostraca</taxon>
        <taxon>Eumalacostraca</taxon>
        <taxon>Eucarida</taxon>
        <taxon>Decapoda</taxon>
        <taxon>Dendrobranchiata</taxon>
        <taxon>Penaeoidea</taxon>
        <taxon>Penaeidae</taxon>
        <taxon>Penaeus</taxon>
    </lineage>
</organism>
<feature type="non-terminal residue" evidence="9">
    <location>
        <position position="1"/>
    </location>
</feature>
<dbReference type="PROSITE" id="PS51410">
    <property type="entry name" value="BH4_AAA_HYDROXYL_2"/>
    <property type="match status" value="1"/>
</dbReference>
<dbReference type="GO" id="GO:0005506">
    <property type="term" value="F:iron ion binding"/>
    <property type="evidence" value="ECO:0007669"/>
    <property type="project" value="InterPro"/>
</dbReference>
<evidence type="ECO:0000256" key="7">
    <source>
        <dbReference type="PIRSR" id="PIRSR601273-2"/>
    </source>
</evidence>
<evidence type="ECO:0000256" key="6">
    <source>
        <dbReference type="ARBA" id="ARBA00023033"/>
    </source>
</evidence>
<dbReference type="InterPro" id="IPR001273">
    <property type="entry name" value="ArAA_hydroxylase"/>
</dbReference>
<reference evidence="9 10" key="2">
    <citation type="submission" date="2019-01" db="EMBL/GenBank/DDBJ databases">
        <title>The decoding of complex shrimp genome reveals the adaptation for benthos swimmer, frequently molting mechanism and breeding impact on genome.</title>
        <authorList>
            <person name="Sun Y."/>
            <person name="Gao Y."/>
            <person name="Yu Y."/>
        </authorList>
    </citation>
    <scope>NUCLEOTIDE SEQUENCE [LARGE SCALE GENOMIC DNA]</scope>
    <source>
        <tissue evidence="9">Muscle</tissue>
    </source>
</reference>
<dbReference type="EMBL" id="QCYY01002155">
    <property type="protein sequence ID" value="ROT72451.1"/>
    <property type="molecule type" value="Genomic_DNA"/>
</dbReference>
<evidence type="ECO:0000256" key="3">
    <source>
        <dbReference type="ARBA" id="ARBA00022723"/>
    </source>
</evidence>
<dbReference type="OrthoDB" id="983542at2759"/>
<evidence type="ECO:0000259" key="8">
    <source>
        <dbReference type="PROSITE" id="PS51410"/>
    </source>
</evidence>
<dbReference type="GO" id="GO:0030424">
    <property type="term" value="C:axon"/>
    <property type="evidence" value="ECO:0007669"/>
    <property type="project" value="TreeGrafter"/>
</dbReference>
<feature type="domain" description="Biopterin-dependent aromatic amino acid hydroxylase family profile" evidence="8">
    <location>
        <begin position="119"/>
        <end position="458"/>
    </location>
</feature>
<keyword evidence="6 9" id="KW-0503">Monooxygenase</keyword>
<name>A0A3R7M5E2_PENVA</name>
<keyword evidence="4" id="KW-0560">Oxidoreductase</keyword>
<dbReference type="GO" id="GO:0004511">
    <property type="term" value="F:tyrosine 3-monooxygenase activity"/>
    <property type="evidence" value="ECO:0007669"/>
    <property type="project" value="TreeGrafter"/>
</dbReference>
<dbReference type="InterPro" id="IPR036329">
    <property type="entry name" value="Aro-AA_hydroxylase_C_sf"/>
</dbReference>
<dbReference type="PRINTS" id="PR00372">
    <property type="entry name" value="FYWHYDRXLASE"/>
</dbReference>
<feature type="binding site" evidence="7">
    <location>
        <position position="295"/>
    </location>
    <ligand>
        <name>Fe cation</name>
        <dbReference type="ChEBI" id="CHEBI:24875"/>
    </ligand>
</feature>
<dbReference type="PANTHER" id="PTHR11473:SF15">
    <property type="entry name" value="TYROSINE 3-MONOOXYGENASE"/>
    <property type="match status" value="1"/>
</dbReference>
<evidence type="ECO:0000256" key="5">
    <source>
        <dbReference type="ARBA" id="ARBA00023004"/>
    </source>
</evidence>
<comment type="similarity">
    <text evidence="2">Belongs to the biopterin-dependent aromatic amino acid hydroxylase family.</text>
</comment>
<dbReference type="Gene3D" id="1.10.800.10">
    <property type="entry name" value="Aromatic amino acid hydroxylase"/>
    <property type="match status" value="2"/>
</dbReference>
<dbReference type="STRING" id="6689.A0A3R7M5E2"/>
<keyword evidence="5 7" id="KW-0408">Iron</keyword>